<dbReference type="Gene3D" id="1.20.120.530">
    <property type="entry name" value="GntR ligand-binding domain-like"/>
    <property type="match status" value="1"/>
</dbReference>
<dbReference type="PROSITE" id="PS50949">
    <property type="entry name" value="HTH_GNTR"/>
    <property type="match status" value="1"/>
</dbReference>
<keyword evidence="3" id="KW-0804">Transcription</keyword>
<dbReference type="Pfam" id="PF00392">
    <property type="entry name" value="GntR"/>
    <property type="match status" value="1"/>
</dbReference>
<organism evidence="5 6">
    <name type="scientific">Enterovirga aerilata</name>
    <dbReference type="NCBI Taxonomy" id="2730920"/>
    <lineage>
        <taxon>Bacteria</taxon>
        <taxon>Pseudomonadati</taxon>
        <taxon>Pseudomonadota</taxon>
        <taxon>Alphaproteobacteria</taxon>
        <taxon>Hyphomicrobiales</taxon>
        <taxon>Methylobacteriaceae</taxon>
        <taxon>Enterovirga</taxon>
    </lineage>
</organism>
<dbReference type="Proteomes" id="UP000564885">
    <property type="component" value="Unassembled WGS sequence"/>
</dbReference>
<evidence type="ECO:0000313" key="5">
    <source>
        <dbReference type="EMBL" id="NNM72933.1"/>
    </source>
</evidence>
<dbReference type="InterPro" id="IPR011711">
    <property type="entry name" value="GntR_C"/>
</dbReference>
<keyword evidence="1" id="KW-0805">Transcription regulation</keyword>
<proteinExistence type="predicted"/>
<dbReference type="InterPro" id="IPR008920">
    <property type="entry name" value="TF_FadR/GntR_C"/>
</dbReference>
<dbReference type="PANTHER" id="PTHR43537:SF24">
    <property type="entry name" value="GLUCONATE OPERON TRANSCRIPTIONAL REPRESSOR"/>
    <property type="match status" value="1"/>
</dbReference>
<evidence type="ECO:0000256" key="3">
    <source>
        <dbReference type="ARBA" id="ARBA00023163"/>
    </source>
</evidence>
<keyword evidence="6" id="KW-1185">Reference proteome</keyword>
<sequence length="224" mass="24424">MKTFDNSMRVAPVAAPVRSQVVETLRTAITSGRFAPGQRLVEKDLCDLLGVSRPSVREALRELESEGLINTIPNRGPLVTTLTAQDAASIYEVRGVLEALAAKLFAEKASDEQVQELAGSVDRLEEAYASQDVERILVAKKAFYDVLLAGSQNVIIPSMLRTMNARITQLRRVSLSSPKRLPGSMREIRAVLKAIAARDPEAAFQASMRHIAEASKVAIAKLKD</sequence>
<accession>A0A849IG86</accession>
<feature type="domain" description="HTH gntR-type" evidence="4">
    <location>
        <begin position="15"/>
        <end position="82"/>
    </location>
</feature>
<keyword evidence="2" id="KW-0238">DNA-binding</keyword>
<dbReference type="GO" id="GO:0003700">
    <property type="term" value="F:DNA-binding transcription factor activity"/>
    <property type="evidence" value="ECO:0007669"/>
    <property type="project" value="InterPro"/>
</dbReference>
<evidence type="ECO:0000259" key="4">
    <source>
        <dbReference type="PROSITE" id="PS50949"/>
    </source>
</evidence>
<dbReference type="InterPro" id="IPR036388">
    <property type="entry name" value="WH-like_DNA-bd_sf"/>
</dbReference>
<dbReference type="PRINTS" id="PR00035">
    <property type="entry name" value="HTHGNTR"/>
</dbReference>
<evidence type="ECO:0000256" key="1">
    <source>
        <dbReference type="ARBA" id="ARBA00023015"/>
    </source>
</evidence>
<dbReference type="SUPFAM" id="SSF48008">
    <property type="entry name" value="GntR ligand-binding domain-like"/>
    <property type="match status" value="1"/>
</dbReference>
<dbReference type="PANTHER" id="PTHR43537">
    <property type="entry name" value="TRANSCRIPTIONAL REGULATOR, GNTR FAMILY"/>
    <property type="match status" value="1"/>
</dbReference>
<comment type="caution">
    <text evidence="5">The sequence shown here is derived from an EMBL/GenBank/DDBJ whole genome shotgun (WGS) entry which is preliminary data.</text>
</comment>
<gene>
    <name evidence="5" type="ORF">HJG44_11145</name>
</gene>
<dbReference type="EMBL" id="JABEPP010000003">
    <property type="protein sequence ID" value="NNM72933.1"/>
    <property type="molecule type" value="Genomic_DNA"/>
</dbReference>
<name>A0A849IG86_9HYPH</name>
<dbReference type="RefSeq" id="WP_171218445.1">
    <property type="nucleotide sequence ID" value="NZ_JABEPP010000003.1"/>
</dbReference>
<protein>
    <submittedName>
        <fullName evidence="5">GntR family transcriptional regulator</fullName>
    </submittedName>
</protein>
<dbReference type="AlphaFoldDB" id="A0A849IG86"/>
<evidence type="ECO:0000313" key="6">
    <source>
        <dbReference type="Proteomes" id="UP000564885"/>
    </source>
</evidence>
<dbReference type="GO" id="GO:0003677">
    <property type="term" value="F:DNA binding"/>
    <property type="evidence" value="ECO:0007669"/>
    <property type="project" value="UniProtKB-KW"/>
</dbReference>
<dbReference type="Pfam" id="PF07729">
    <property type="entry name" value="FCD"/>
    <property type="match status" value="1"/>
</dbReference>
<dbReference type="InterPro" id="IPR000524">
    <property type="entry name" value="Tscrpt_reg_HTH_GntR"/>
</dbReference>
<reference evidence="5 6" key="1">
    <citation type="submission" date="2020-04" db="EMBL/GenBank/DDBJ databases">
        <title>Enterovirga sp. isolate from soil.</title>
        <authorList>
            <person name="Chea S."/>
            <person name="Kim D.-U."/>
        </authorList>
    </citation>
    <scope>NUCLEOTIDE SEQUENCE [LARGE SCALE GENOMIC DNA]</scope>
    <source>
        <strain evidence="5 6">DB1703</strain>
    </source>
</reference>
<dbReference type="InterPro" id="IPR036390">
    <property type="entry name" value="WH_DNA-bd_sf"/>
</dbReference>
<dbReference type="Gene3D" id="1.10.10.10">
    <property type="entry name" value="Winged helix-like DNA-binding domain superfamily/Winged helix DNA-binding domain"/>
    <property type="match status" value="1"/>
</dbReference>
<dbReference type="SMART" id="SM00895">
    <property type="entry name" value="FCD"/>
    <property type="match status" value="1"/>
</dbReference>
<dbReference type="CDD" id="cd07377">
    <property type="entry name" value="WHTH_GntR"/>
    <property type="match status" value="1"/>
</dbReference>
<dbReference type="SMART" id="SM00345">
    <property type="entry name" value="HTH_GNTR"/>
    <property type="match status" value="1"/>
</dbReference>
<evidence type="ECO:0000256" key="2">
    <source>
        <dbReference type="ARBA" id="ARBA00023125"/>
    </source>
</evidence>
<dbReference type="SUPFAM" id="SSF46785">
    <property type="entry name" value="Winged helix' DNA-binding domain"/>
    <property type="match status" value="1"/>
</dbReference>